<dbReference type="Pfam" id="PF24827">
    <property type="entry name" value="AstE_AspA_cat"/>
    <property type="match status" value="1"/>
</dbReference>
<proteinExistence type="predicted"/>
<dbReference type="AlphaFoldDB" id="A0A077DHK9"/>
<evidence type="ECO:0000256" key="2">
    <source>
        <dbReference type="ARBA" id="ARBA00022723"/>
    </source>
</evidence>
<dbReference type="HOGENOM" id="CLU_062226_0_0_4"/>
<dbReference type="SUPFAM" id="SSF53187">
    <property type="entry name" value="Zn-dependent exopeptidases"/>
    <property type="match status" value="1"/>
</dbReference>
<keyword evidence="7" id="KW-1185">Reference proteome</keyword>
<dbReference type="eggNOG" id="COG3608">
    <property type="taxonomic scope" value="Bacteria"/>
</dbReference>
<gene>
    <name evidence="6" type="ORF">IX83_06760</name>
</gene>
<dbReference type="Proteomes" id="UP000028945">
    <property type="component" value="Chromosome"/>
</dbReference>
<evidence type="ECO:0000256" key="1">
    <source>
        <dbReference type="ARBA" id="ARBA00001947"/>
    </source>
</evidence>
<reference evidence="6 7" key="1">
    <citation type="journal article" date="2014" name="BMC Genomics">
        <title>A genomic perspective on a new bacterial genus and species from the Alcaligenaceae family, Basilea psittacipulmonis.</title>
        <authorList>
            <person name="Whiteson K.L."/>
            <person name="Hernandez D."/>
            <person name="Lazarevic V."/>
            <person name="Gaia N."/>
            <person name="Farinelli L."/>
            <person name="Francois P."/>
            <person name="Pilo P."/>
            <person name="Frey J."/>
            <person name="Schrenzel J."/>
        </authorList>
    </citation>
    <scope>NUCLEOTIDE SEQUENCE [LARGE SCALE GENOMIC DNA]</scope>
    <source>
        <strain evidence="6 7">DSM 24701</strain>
    </source>
</reference>
<name>A0A077DHK9_9BURK</name>
<dbReference type="InterPro" id="IPR053138">
    <property type="entry name" value="N-alpha-Ac-DABA_deacetylase"/>
</dbReference>
<feature type="domain" description="Succinylglutamate desuccinylase/Aspartoacylase catalytic" evidence="5">
    <location>
        <begin position="30"/>
        <end position="266"/>
    </location>
</feature>
<dbReference type="OrthoDB" id="527673at2"/>
<evidence type="ECO:0000256" key="4">
    <source>
        <dbReference type="ARBA" id="ARBA00022833"/>
    </source>
</evidence>
<evidence type="ECO:0000259" key="5">
    <source>
        <dbReference type="Pfam" id="PF24827"/>
    </source>
</evidence>
<keyword evidence="2" id="KW-0479">Metal-binding</keyword>
<dbReference type="KEGG" id="bpsi:IX83_06760"/>
<dbReference type="PANTHER" id="PTHR37326">
    <property type="entry name" value="BLL3975 PROTEIN"/>
    <property type="match status" value="1"/>
</dbReference>
<comment type="cofactor">
    <cofactor evidence="1">
        <name>Zn(2+)</name>
        <dbReference type="ChEBI" id="CHEBI:29105"/>
    </cofactor>
</comment>
<organism evidence="6 7">
    <name type="scientific">Basilea psittacipulmonis DSM 24701</name>
    <dbReference type="NCBI Taxonomy" id="1072685"/>
    <lineage>
        <taxon>Bacteria</taxon>
        <taxon>Pseudomonadati</taxon>
        <taxon>Pseudomonadota</taxon>
        <taxon>Betaproteobacteria</taxon>
        <taxon>Burkholderiales</taxon>
        <taxon>Alcaligenaceae</taxon>
        <taxon>Basilea</taxon>
    </lineage>
</organism>
<dbReference type="STRING" id="1072685.IX83_06760"/>
<keyword evidence="3" id="KW-0378">Hydrolase</keyword>
<dbReference type="RefSeq" id="WP_038500518.1">
    <property type="nucleotide sequence ID" value="NZ_AFWK01000021.1"/>
</dbReference>
<accession>A0A077DHK9</accession>
<dbReference type="GO" id="GO:0046872">
    <property type="term" value="F:metal ion binding"/>
    <property type="evidence" value="ECO:0007669"/>
    <property type="project" value="UniProtKB-KW"/>
</dbReference>
<keyword evidence="4" id="KW-0862">Zinc</keyword>
<evidence type="ECO:0000256" key="3">
    <source>
        <dbReference type="ARBA" id="ARBA00022801"/>
    </source>
</evidence>
<dbReference type="Gene3D" id="3.40.630.10">
    <property type="entry name" value="Zn peptidases"/>
    <property type="match status" value="1"/>
</dbReference>
<dbReference type="EMBL" id="CP009238">
    <property type="protein sequence ID" value="AIL33047.1"/>
    <property type="molecule type" value="Genomic_DNA"/>
</dbReference>
<dbReference type="GO" id="GO:0016788">
    <property type="term" value="F:hydrolase activity, acting on ester bonds"/>
    <property type="evidence" value="ECO:0007669"/>
    <property type="project" value="InterPro"/>
</dbReference>
<dbReference type="InterPro" id="IPR055438">
    <property type="entry name" value="AstE_AspA_cat"/>
</dbReference>
<evidence type="ECO:0000313" key="6">
    <source>
        <dbReference type="EMBL" id="AIL33047.1"/>
    </source>
</evidence>
<sequence>MLTQHFKLSHTTPGMDLNVTSFQFGPAGTRKVYIQASLHADEIPGSLVIFFLKKHLKKLEAEQKLHCQVVLVPYCNPIGMSQQILQKSIGRHSFESGQNFNRLGKFYFLDHLIKKISAADLSPTDASSNTAWIRRMIKEILDQHIPESSIDELHHHLLSLSYDADIVLDLHCDEQSIMHLYTLPQLWQKGSKLARFINSQCHLLSQDSGSHSFDEILSIPWLKLQEAFPKAAITLACFSATIELRGQQDLCLETAENDALAILSFLHEENFIHLDNPKTPSNHIPEPHPLSGLSYVKAPQSGIFVPTKKAGDWVDEHTIIGHIVDPLNDTITPIHSPIQGIIFSVALKPMAKLHQVIFSISGAKDIGHTGLTL</sequence>
<dbReference type="CDD" id="cd06250">
    <property type="entry name" value="M14_PaAOTO_like"/>
    <property type="match status" value="1"/>
</dbReference>
<evidence type="ECO:0000313" key="7">
    <source>
        <dbReference type="Proteomes" id="UP000028945"/>
    </source>
</evidence>
<dbReference type="PANTHER" id="PTHR37326:SF1">
    <property type="entry name" value="BLL3975 PROTEIN"/>
    <property type="match status" value="1"/>
</dbReference>
<protein>
    <recommendedName>
        <fullName evidence="5">Succinylglutamate desuccinylase/Aspartoacylase catalytic domain-containing protein</fullName>
    </recommendedName>
</protein>